<feature type="domain" description="Histidine kinase" evidence="9">
    <location>
        <begin position="1"/>
        <end position="90"/>
    </location>
</feature>
<evidence type="ECO:0000256" key="4">
    <source>
        <dbReference type="ARBA" id="ARBA00022679"/>
    </source>
</evidence>
<evidence type="ECO:0000313" key="10">
    <source>
        <dbReference type="EMBL" id="MDT0574463.1"/>
    </source>
</evidence>
<keyword evidence="4" id="KW-0808">Transferase</keyword>
<evidence type="ECO:0000256" key="7">
    <source>
        <dbReference type="ARBA" id="ARBA00022840"/>
    </source>
</evidence>
<dbReference type="GO" id="GO:0005524">
    <property type="term" value="F:ATP binding"/>
    <property type="evidence" value="ECO:0007669"/>
    <property type="project" value="UniProtKB-KW"/>
</dbReference>
<accession>A0ABU2ZCZ1</accession>
<dbReference type="RefSeq" id="WP_369015714.1">
    <property type="nucleotide sequence ID" value="NZ_JAVRFJ010000110.1"/>
</dbReference>
<evidence type="ECO:0000256" key="3">
    <source>
        <dbReference type="ARBA" id="ARBA00022553"/>
    </source>
</evidence>
<dbReference type="PANTHER" id="PTHR43065">
    <property type="entry name" value="SENSOR HISTIDINE KINASE"/>
    <property type="match status" value="1"/>
</dbReference>
<dbReference type="SUPFAM" id="SSF55874">
    <property type="entry name" value="ATPase domain of HSP90 chaperone/DNA topoisomerase II/histidine kinase"/>
    <property type="match status" value="1"/>
</dbReference>
<reference evidence="10" key="1">
    <citation type="submission" date="2024-05" db="EMBL/GenBank/DDBJ databases">
        <title>30 novel species of actinomycetes from the DSMZ collection.</title>
        <authorList>
            <person name="Nouioui I."/>
        </authorList>
    </citation>
    <scope>NUCLEOTIDE SEQUENCE</scope>
    <source>
        <strain evidence="10">DSM 3412</strain>
    </source>
</reference>
<dbReference type="InterPro" id="IPR004358">
    <property type="entry name" value="Sig_transdc_His_kin-like_C"/>
</dbReference>
<dbReference type="InterPro" id="IPR003594">
    <property type="entry name" value="HATPase_dom"/>
</dbReference>
<keyword evidence="7 10" id="KW-0067">ATP-binding</keyword>
<evidence type="ECO:0000256" key="6">
    <source>
        <dbReference type="ARBA" id="ARBA00022777"/>
    </source>
</evidence>
<dbReference type="PROSITE" id="PS50109">
    <property type="entry name" value="HIS_KIN"/>
    <property type="match status" value="1"/>
</dbReference>
<dbReference type="InterPro" id="IPR005467">
    <property type="entry name" value="His_kinase_dom"/>
</dbReference>
<sequence length="94" mass="9797">TVANGAKKVLITTAQGAPDGVLVEVKDSGPGMSSETFEHAFAPFYTTKPSGLGVGLSICRSIIEAHAGRLWVTRNQPHGAIFHFTVPAHPADAS</sequence>
<comment type="caution">
    <text evidence="10">The sequence shown here is derived from an EMBL/GenBank/DDBJ whole genome shotgun (WGS) entry which is preliminary data.</text>
</comment>
<dbReference type="Proteomes" id="UP001180737">
    <property type="component" value="Unassembled WGS sequence"/>
</dbReference>
<dbReference type="SMART" id="SM00387">
    <property type="entry name" value="HATPase_c"/>
    <property type="match status" value="1"/>
</dbReference>
<keyword evidence="5" id="KW-0547">Nucleotide-binding</keyword>
<evidence type="ECO:0000313" key="11">
    <source>
        <dbReference type="Proteomes" id="UP001180737"/>
    </source>
</evidence>
<comment type="catalytic activity">
    <reaction evidence="1">
        <text>ATP + protein L-histidine = ADP + protein N-phospho-L-histidine.</text>
        <dbReference type="EC" id="2.7.13.3"/>
    </reaction>
</comment>
<evidence type="ECO:0000256" key="5">
    <source>
        <dbReference type="ARBA" id="ARBA00022741"/>
    </source>
</evidence>
<evidence type="ECO:0000256" key="1">
    <source>
        <dbReference type="ARBA" id="ARBA00000085"/>
    </source>
</evidence>
<keyword evidence="3" id="KW-0597">Phosphoprotein</keyword>
<name>A0ABU2ZCZ1_9ACTN</name>
<dbReference type="EMBL" id="JAVRFJ010000110">
    <property type="protein sequence ID" value="MDT0574463.1"/>
    <property type="molecule type" value="Genomic_DNA"/>
</dbReference>
<dbReference type="EC" id="2.7.13.3" evidence="2"/>
<feature type="non-terminal residue" evidence="10">
    <location>
        <position position="1"/>
    </location>
</feature>
<gene>
    <name evidence="10" type="ORF">RM704_44615</name>
</gene>
<evidence type="ECO:0000259" key="9">
    <source>
        <dbReference type="PROSITE" id="PS50109"/>
    </source>
</evidence>
<dbReference type="PRINTS" id="PR00344">
    <property type="entry name" value="BCTRLSENSOR"/>
</dbReference>
<dbReference type="InterPro" id="IPR036890">
    <property type="entry name" value="HATPase_C_sf"/>
</dbReference>
<keyword evidence="8" id="KW-0902">Two-component regulatory system</keyword>
<evidence type="ECO:0000256" key="2">
    <source>
        <dbReference type="ARBA" id="ARBA00012438"/>
    </source>
</evidence>
<protein>
    <recommendedName>
        <fullName evidence="2">histidine kinase</fullName>
        <ecNumber evidence="2">2.7.13.3</ecNumber>
    </recommendedName>
</protein>
<dbReference type="Gene3D" id="3.30.565.10">
    <property type="entry name" value="Histidine kinase-like ATPase, C-terminal domain"/>
    <property type="match status" value="1"/>
</dbReference>
<keyword evidence="6" id="KW-0418">Kinase</keyword>
<dbReference type="Pfam" id="PF02518">
    <property type="entry name" value="HATPase_c"/>
    <property type="match status" value="1"/>
</dbReference>
<proteinExistence type="predicted"/>
<keyword evidence="11" id="KW-1185">Reference proteome</keyword>
<organism evidence="10 11">
    <name type="scientific">Streptomyces gottesmaniae</name>
    <dbReference type="NCBI Taxonomy" id="3075518"/>
    <lineage>
        <taxon>Bacteria</taxon>
        <taxon>Bacillati</taxon>
        <taxon>Actinomycetota</taxon>
        <taxon>Actinomycetes</taxon>
        <taxon>Kitasatosporales</taxon>
        <taxon>Streptomycetaceae</taxon>
        <taxon>Streptomyces</taxon>
    </lineage>
</organism>
<evidence type="ECO:0000256" key="8">
    <source>
        <dbReference type="ARBA" id="ARBA00023012"/>
    </source>
</evidence>
<dbReference type="PANTHER" id="PTHR43065:SF10">
    <property type="entry name" value="PEROXIDE STRESS-ACTIVATED HISTIDINE KINASE MAK3"/>
    <property type="match status" value="1"/>
</dbReference>